<feature type="compositionally biased region" description="Polar residues" evidence="1">
    <location>
        <begin position="1"/>
        <end position="10"/>
    </location>
</feature>
<evidence type="ECO:0000256" key="2">
    <source>
        <dbReference type="SAM" id="Phobius"/>
    </source>
</evidence>
<keyword evidence="2" id="KW-0812">Transmembrane</keyword>
<evidence type="ECO:0000313" key="4">
    <source>
        <dbReference type="Proteomes" id="UP001301958"/>
    </source>
</evidence>
<feature type="transmembrane region" description="Helical" evidence="2">
    <location>
        <begin position="310"/>
        <end position="329"/>
    </location>
</feature>
<evidence type="ECO:0000313" key="3">
    <source>
        <dbReference type="EMBL" id="KAK4226206.1"/>
    </source>
</evidence>
<sequence>MVPQQRSVTFRNIDPDDAAKEFPPHKIGRANTKAPFTGLAVEFNGQLEYVSIATAATSDQEKAAGEKPTHISVEATKKPNEDGADSKEPQMILKAKDPKKQFLPGQPRIRFASRRATVDGDEGTLAGYLRRYHLTSDLDGLLPFMRYVFVQTPSYDHIMPLHHQRAHAREIIVDEEPGLHLVWYYNFIFVKPVPQYFYSKAFWEYLEESDQALYKASLGFMRSYYYLVRFEIDYELACNKHKLIPKKDNGEFPTYEEWCEFMEPFSLVGDDHVNRRYHYGELRLSRINRTAMFFKGNLAYFHLLPQWGSFLSHILAPLITAFAVCSVILNSMQVTLASIEVSHETGHEVPGTGWGSFLSVSLYFPLIVILSIALVIGAALSGMFFMGFKDLVRGNSVRRKKKNGEVNIGRKSHGMIW</sequence>
<evidence type="ECO:0000256" key="1">
    <source>
        <dbReference type="SAM" id="MobiDB-lite"/>
    </source>
</evidence>
<dbReference type="EMBL" id="MU865352">
    <property type="protein sequence ID" value="KAK4226206.1"/>
    <property type="molecule type" value="Genomic_DNA"/>
</dbReference>
<feature type="transmembrane region" description="Helical" evidence="2">
    <location>
        <begin position="362"/>
        <end position="388"/>
    </location>
</feature>
<keyword evidence="4" id="KW-1185">Reference proteome</keyword>
<comment type="caution">
    <text evidence="3">The sequence shown here is derived from an EMBL/GenBank/DDBJ whole genome shotgun (WGS) entry which is preliminary data.</text>
</comment>
<dbReference type="InterPro" id="IPR046536">
    <property type="entry name" value="DUF6601"/>
</dbReference>
<proteinExistence type="predicted"/>
<name>A0AAN7BMA3_9PEZI</name>
<dbReference type="Pfam" id="PF20246">
    <property type="entry name" value="DUF6601"/>
    <property type="match status" value="1"/>
</dbReference>
<organism evidence="3 4">
    <name type="scientific">Podospora fimiseda</name>
    <dbReference type="NCBI Taxonomy" id="252190"/>
    <lineage>
        <taxon>Eukaryota</taxon>
        <taxon>Fungi</taxon>
        <taxon>Dikarya</taxon>
        <taxon>Ascomycota</taxon>
        <taxon>Pezizomycotina</taxon>
        <taxon>Sordariomycetes</taxon>
        <taxon>Sordariomycetidae</taxon>
        <taxon>Sordariales</taxon>
        <taxon>Podosporaceae</taxon>
        <taxon>Podospora</taxon>
    </lineage>
</organism>
<reference evidence="3" key="1">
    <citation type="journal article" date="2023" name="Mol. Phylogenet. Evol.">
        <title>Genome-scale phylogeny and comparative genomics of the fungal order Sordariales.</title>
        <authorList>
            <person name="Hensen N."/>
            <person name="Bonometti L."/>
            <person name="Westerberg I."/>
            <person name="Brannstrom I.O."/>
            <person name="Guillou S."/>
            <person name="Cros-Aarteil S."/>
            <person name="Calhoun S."/>
            <person name="Haridas S."/>
            <person name="Kuo A."/>
            <person name="Mondo S."/>
            <person name="Pangilinan J."/>
            <person name="Riley R."/>
            <person name="LaButti K."/>
            <person name="Andreopoulos B."/>
            <person name="Lipzen A."/>
            <person name="Chen C."/>
            <person name="Yan M."/>
            <person name="Daum C."/>
            <person name="Ng V."/>
            <person name="Clum A."/>
            <person name="Steindorff A."/>
            <person name="Ohm R.A."/>
            <person name="Martin F."/>
            <person name="Silar P."/>
            <person name="Natvig D.O."/>
            <person name="Lalanne C."/>
            <person name="Gautier V."/>
            <person name="Ament-Velasquez S.L."/>
            <person name="Kruys A."/>
            <person name="Hutchinson M.I."/>
            <person name="Powell A.J."/>
            <person name="Barry K."/>
            <person name="Miller A.N."/>
            <person name="Grigoriev I.V."/>
            <person name="Debuchy R."/>
            <person name="Gladieux P."/>
            <person name="Hiltunen Thoren M."/>
            <person name="Johannesson H."/>
        </authorList>
    </citation>
    <scope>NUCLEOTIDE SEQUENCE</scope>
    <source>
        <strain evidence="3">CBS 990.96</strain>
    </source>
</reference>
<keyword evidence="2" id="KW-1133">Transmembrane helix</keyword>
<feature type="compositionally biased region" description="Basic and acidic residues" evidence="1">
    <location>
        <begin position="59"/>
        <end position="87"/>
    </location>
</feature>
<feature type="compositionally biased region" description="Basic and acidic residues" evidence="1">
    <location>
        <begin position="13"/>
        <end position="24"/>
    </location>
</feature>
<dbReference type="PANTHER" id="PTHR34414:SF1">
    <property type="entry name" value="SUBTILISIN-LIKE SERINE PROTEASE"/>
    <property type="match status" value="1"/>
</dbReference>
<feature type="region of interest" description="Disordered" evidence="1">
    <location>
        <begin position="58"/>
        <end position="87"/>
    </location>
</feature>
<reference evidence="3" key="2">
    <citation type="submission" date="2023-05" db="EMBL/GenBank/DDBJ databases">
        <authorList>
            <consortium name="Lawrence Berkeley National Laboratory"/>
            <person name="Steindorff A."/>
            <person name="Hensen N."/>
            <person name="Bonometti L."/>
            <person name="Westerberg I."/>
            <person name="Brannstrom I.O."/>
            <person name="Guillou S."/>
            <person name="Cros-Aarteil S."/>
            <person name="Calhoun S."/>
            <person name="Haridas S."/>
            <person name="Kuo A."/>
            <person name="Mondo S."/>
            <person name="Pangilinan J."/>
            <person name="Riley R."/>
            <person name="Labutti K."/>
            <person name="Andreopoulos B."/>
            <person name="Lipzen A."/>
            <person name="Chen C."/>
            <person name="Yanf M."/>
            <person name="Daum C."/>
            <person name="Ng V."/>
            <person name="Clum A."/>
            <person name="Ohm R."/>
            <person name="Martin F."/>
            <person name="Silar P."/>
            <person name="Natvig D."/>
            <person name="Lalanne C."/>
            <person name="Gautier V."/>
            <person name="Ament-Velasquez S.L."/>
            <person name="Kruys A."/>
            <person name="Hutchinson M.I."/>
            <person name="Powell A.J."/>
            <person name="Barry K."/>
            <person name="Miller A.N."/>
            <person name="Grigoriev I.V."/>
            <person name="Debuchy R."/>
            <person name="Gladieux P."/>
            <person name="Thoren M.H."/>
            <person name="Johannesson H."/>
        </authorList>
    </citation>
    <scope>NUCLEOTIDE SEQUENCE</scope>
    <source>
        <strain evidence="3">CBS 990.96</strain>
    </source>
</reference>
<accession>A0AAN7BMA3</accession>
<dbReference type="Proteomes" id="UP001301958">
    <property type="component" value="Unassembled WGS sequence"/>
</dbReference>
<feature type="region of interest" description="Disordered" evidence="1">
    <location>
        <begin position="1"/>
        <end position="31"/>
    </location>
</feature>
<protein>
    <submittedName>
        <fullName evidence="3">Uncharacterized protein</fullName>
    </submittedName>
</protein>
<gene>
    <name evidence="3" type="ORF">QBC38DRAFT_237097</name>
</gene>
<dbReference type="AlphaFoldDB" id="A0AAN7BMA3"/>
<dbReference type="PANTHER" id="PTHR34414">
    <property type="entry name" value="HET DOMAIN-CONTAINING PROTEIN-RELATED"/>
    <property type="match status" value="1"/>
</dbReference>
<keyword evidence="2" id="KW-0472">Membrane</keyword>